<reference evidence="2" key="1">
    <citation type="journal article" date="2013" name="Mol. Plant Microbe Interact.">
        <title>Global aspects of pacC regulation of pathogenicity genes in Colletotrichum gloeosporioides as revealed by transcriptome analysis.</title>
        <authorList>
            <person name="Alkan N."/>
            <person name="Meng X."/>
            <person name="Friedlander G."/>
            <person name="Reuveni E."/>
            <person name="Sukno S."/>
            <person name="Sherman A."/>
            <person name="Thon M."/>
            <person name="Fluhr R."/>
            <person name="Prusky D."/>
        </authorList>
    </citation>
    <scope>NUCLEOTIDE SEQUENCE [LARGE SCALE GENOMIC DNA]</scope>
    <source>
        <strain evidence="2">Cg-14</strain>
    </source>
</reference>
<dbReference type="HOGENOM" id="CLU_3435945_0_0_1"/>
<sequence>MDLCAYCRLFGSR</sequence>
<evidence type="ECO:0000313" key="2">
    <source>
        <dbReference type="Proteomes" id="UP000015530"/>
    </source>
</evidence>
<organism evidence="1 2">
    <name type="scientific">Colletotrichum gloeosporioides (strain Cg-14)</name>
    <name type="common">Anthracnose fungus</name>
    <name type="synonym">Glomerella cingulata</name>
    <dbReference type="NCBI Taxonomy" id="1237896"/>
    <lineage>
        <taxon>Eukaryota</taxon>
        <taxon>Fungi</taxon>
        <taxon>Dikarya</taxon>
        <taxon>Ascomycota</taxon>
        <taxon>Pezizomycotina</taxon>
        <taxon>Sordariomycetes</taxon>
        <taxon>Hypocreomycetidae</taxon>
        <taxon>Glomerellales</taxon>
        <taxon>Glomerellaceae</taxon>
        <taxon>Colletotrichum</taxon>
        <taxon>Colletotrichum gloeosporioides species complex</taxon>
    </lineage>
</organism>
<gene>
    <name evidence="1" type="ORF">CGLO_10728</name>
</gene>
<comment type="caution">
    <text evidence="1">The sequence shown here is derived from an EMBL/GenBank/DDBJ whole genome shotgun (WGS) entry which is preliminary data.</text>
</comment>
<dbReference type="EMBL" id="AMYD01002201">
    <property type="protein sequence ID" value="EQB49892.1"/>
    <property type="molecule type" value="Genomic_DNA"/>
</dbReference>
<dbReference type="Proteomes" id="UP000015530">
    <property type="component" value="Unassembled WGS sequence"/>
</dbReference>
<proteinExistence type="predicted"/>
<name>T0K2P4_COLGC</name>
<accession>T0K2P4</accession>
<protein>
    <submittedName>
        <fullName evidence="1">Uncharacterized protein</fullName>
    </submittedName>
</protein>
<evidence type="ECO:0000313" key="1">
    <source>
        <dbReference type="EMBL" id="EQB49892.1"/>
    </source>
</evidence>